<keyword evidence="1" id="KW-0547">Nucleotide-binding</keyword>
<keyword evidence="5" id="KW-0808">Transferase</keyword>
<dbReference type="InterPro" id="IPR000719">
    <property type="entry name" value="Prot_kinase_dom"/>
</dbReference>
<feature type="region of interest" description="Disordered" evidence="2">
    <location>
        <begin position="269"/>
        <end position="288"/>
    </location>
</feature>
<keyword evidence="3" id="KW-0812">Transmembrane</keyword>
<dbReference type="GO" id="GO:0016301">
    <property type="term" value="F:kinase activity"/>
    <property type="evidence" value="ECO:0007669"/>
    <property type="project" value="UniProtKB-KW"/>
</dbReference>
<evidence type="ECO:0000256" key="1">
    <source>
        <dbReference type="PROSITE-ProRule" id="PRU10141"/>
    </source>
</evidence>
<organism evidence="5 6">
    <name type="scientific">Pallidibacillus thermolactis</name>
    <dbReference type="NCBI Taxonomy" id="251051"/>
    <lineage>
        <taxon>Bacteria</taxon>
        <taxon>Bacillati</taxon>
        <taxon>Bacillota</taxon>
        <taxon>Bacilli</taxon>
        <taxon>Bacillales</taxon>
        <taxon>Bacillaceae</taxon>
        <taxon>Pallidibacillus</taxon>
    </lineage>
</organism>
<keyword evidence="6" id="KW-1185">Reference proteome</keyword>
<evidence type="ECO:0000256" key="3">
    <source>
        <dbReference type="SAM" id="Phobius"/>
    </source>
</evidence>
<protein>
    <submittedName>
        <fullName evidence="5">Serine/threonine-protein kinase</fullName>
    </submittedName>
</protein>
<feature type="domain" description="Protein kinase" evidence="4">
    <location>
        <begin position="27"/>
        <end position="276"/>
    </location>
</feature>
<dbReference type="InterPro" id="IPR011009">
    <property type="entry name" value="Kinase-like_dom_sf"/>
</dbReference>
<dbReference type="Gene3D" id="1.10.510.10">
    <property type="entry name" value="Transferase(Phosphotransferase) domain 1"/>
    <property type="match status" value="1"/>
</dbReference>
<name>A0ABT2WF93_9BACI</name>
<sequence length="319" mass="36148">MMRSFMKNPFNVNCGTVIQGKWHQNSYKVIKELGSGANGTVYLVDFNGNKAALKISSEPMTVTSEVNVLKSFSKAQGVTLGPSLLDVDDWIVGGHQFSFYVMEYIQGVHFIPFLRQSGMTWLPILVLQLLSDIGNLHKQGWVFGDLKPDNLMITGPPIRIRCIDVGGTTAIGRAIKEYTEFYDRGYWGLGTRRAEPSYDLFAIAMIMINSCYPQRFPKREGGIRQLTRAIDASHELTKYKTVLIKALTGKYRIADEMRKDLLKVLSGRTVSDHKRTHRKTSPTKQKKSDQSKLKGVLETIIIFILISLLYVYYIYGQIF</sequence>
<comment type="caution">
    <text evidence="5">The sequence shown here is derived from an EMBL/GenBank/DDBJ whole genome shotgun (WGS) entry which is preliminary data.</text>
</comment>
<evidence type="ECO:0000259" key="4">
    <source>
        <dbReference type="PROSITE" id="PS50011"/>
    </source>
</evidence>
<dbReference type="PROSITE" id="PS50011">
    <property type="entry name" value="PROTEIN_KINASE_DOM"/>
    <property type="match status" value="1"/>
</dbReference>
<gene>
    <name evidence="5" type="ORF">OEV82_07740</name>
</gene>
<dbReference type="PROSITE" id="PS00107">
    <property type="entry name" value="PROTEIN_KINASE_ATP"/>
    <property type="match status" value="1"/>
</dbReference>
<keyword evidence="1" id="KW-0067">ATP-binding</keyword>
<dbReference type="SMART" id="SM00220">
    <property type="entry name" value="S_TKc"/>
    <property type="match status" value="1"/>
</dbReference>
<dbReference type="SUPFAM" id="SSF56112">
    <property type="entry name" value="Protein kinase-like (PK-like)"/>
    <property type="match status" value="1"/>
</dbReference>
<dbReference type="EMBL" id="JAOUSE010000018">
    <property type="protein sequence ID" value="MCU9594345.1"/>
    <property type="molecule type" value="Genomic_DNA"/>
</dbReference>
<dbReference type="InterPro" id="IPR017441">
    <property type="entry name" value="Protein_kinase_ATP_BS"/>
</dbReference>
<proteinExistence type="predicted"/>
<evidence type="ECO:0000313" key="6">
    <source>
        <dbReference type="Proteomes" id="UP001208656"/>
    </source>
</evidence>
<dbReference type="Pfam" id="PF00069">
    <property type="entry name" value="Pkinase"/>
    <property type="match status" value="1"/>
</dbReference>
<feature type="transmembrane region" description="Helical" evidence="3">
    <location>
        <begin position="295"/>
        <end position="315"/>
    </location>
</feature>
<accession>A0ABT2WF93</accession>
<reference evidence="5 6" key="1">
    <citation type="submission" date="2022-10" db="EMBL/GenBank/DDBJ databases">
        <title>Description of Fervidibacillus gen. nov. in the family Fervidibacillaceae fam. nov. with two species, Fervidibacillus albus sp. nov., and Fervidibacillus halotolerans sp. nov., isolated from tidal flat sediments.</title>
        <authorList>
            <person name="Kwon K.K."/>
            <person name="Yang S.-H."/>
        </authorList>
    </citation>
    <scope>NUCLEOTIDE SEQUENCE [LARGE SCALE GENOMIC DNA]</scope>
    <source>
        <strain evidence="5 6">DSM 23332</strain>
    </source>
</reference>
<keyword evidence="5" id="KW-0418">Kinase</keyword>
<dbReference type="Proteomes" id="UP001208656">
    <property type="component" value="Unassembled WGS sequence"/>
</dbReference>
<keyword evidence="3" id="KW-1133">Transmembrane helix</keyword>
<feature type="compositionally biased region" description="Basic residues" evidence="2">
    <location>
        <begin position="274"/>
        <end position="285"/>
    </location>
</feature>
<evidence type="ECO:0000256" key="2">
    <source>
        <dbReference type="SAM" id="MobiDB-lite"/>
    </source>
</evidence>
<feature type="binding site" evidence="1">
    <location>
        <position position="54"/>
    </location>
    <ligand>
        <name>ATP</name>
        <dbReference type="ChEBI" id="CHEBI:30616"/>
    </ligand>
</feature>
<evidence type="ECO:0000313" key="5">
    <source>
        <dbReference type="EMBL" id="MCU9594345.1"/>
    </source>
</evidence>
<keyword evidence="3" id="KW-0472">Membrane</keyword>